<feature type="compositionally biased region" description="Basic and acidic residues" evidence="1">
    <location>
        <begin position="220"/>
        <end position="230"/>
    </location>
</feature>
<keyword evidence="3" id="KW-1185">Reference proteome</keyword>
<protein>
    <submittedName>
        <fullName evidence="2">Beta/gamma crystallin domain-containing protein 1</fullName>
    </submittedName>
</protein>
<feature type="compositionally biased region" description="Basic and acidic residues" evidence="1">
    <location>
        <begin position="144"/>
        <end position="164"/>
    </location>
</feature>
<feature type="compositionally biased region" description="Basic and acidic residues" evidence="1">
    <location>
        <begin position="272"/>
        <end position="282"/>
    </location>
</feature>
<reference evidence="2 3" key="1">
    <citation type="submission" date="2023-05" db="EMBL/GenBank/DDBJ databases">
        <title>B98-5 Cell Line De Novo Hybrid Assembly: An Optical Mapping Approach.</title>
        <authorList>
            <person name="Kananen K."/>
            <person name="Auerbach J.A."/>
            <person name="Kautto E."/>
            <person name="Blachly J.S."/>
        </authorList>
    </citation>
    <scope>NUCLEOTIDE SEQUENCE [LARGE SCALE GENOMIC DNA]</scope>
    <source>
        <strain evidence="2">B95-8</strain>
        <tissue evidence="2">Cell line</tissue>
    </source>
</reference>
<feature type="region of interest" description="Disordered" evidence="1">
    <location>
        <begin position="1"/>
        <end position="111"/>
    </location>
</feature>
<feature type="region of interest" description="Disordered" evidence="1">
    <location>
        <begin position="124"/>
        <end position="282"/>
    </location>
</feature>
<evidence type="ECO:0000256" key="1">
    <source>
        <dbReference type="SAM" id="MobiDB-lite"/>
    </source>
</evidence>
<organism evidence="2 3">
    <name type="scientific">Saguinus oedipus</name>
    <name type="common">Cotton-top tamarin</name>
    <name type="synonym">Oedipomidas oedipus</name>
    <dbReference type="NCBI Taxonomy" id="9490"/>
    <lineage>
        <taxon>Eukaryota</taxon>
        <taxon>Metazoa</taxon>
        <taxon>Chordata</taxon>
        <taxon>Craniata</taxon>
        <taxon>Vertebrata</taxon>
        <taxon>Euteleostomi</taxon>
        <taxon>Mammalia</taxon>
        <taxon>Eutheria</taxon>
        <taxon>Euarchontoglires</taxon>
        <taxon>Primates</taxon>
        <taxon>Haplorrhini</taxon>
        <taxon>Platyrrhini</taxon>
        <taxon>Cebidae</taxon>
        <taxon>Callitrichinae</taxon>
        <taxon>Saguinus</taxon>
    </lineage>
</organism>
<name>A0ABQ9VXL1_SAGOE</name>
<gene>
    <name evidence="2" type="primary">CRYBG1_1</name>
    <name evidence="2" type="ORF">P7K49_008399</name>
</gene>
<feature type="compositionally biased region" description="Basic and acidic residues" evidence="1">
    <location>
        <begin position="176"/>
        <end position="190"/>
    </location>
</feature>
<dbReference type="EMBL" id="JASSZA010000004">
    <property type="protein sequence ID" value="KAK2114133.1"/>
    <property type="molecule type" value="Genomic_DNA"/>
</dbReference>
<evidence type="ECO:0000313" key="2">
    <source>
        <dbReference type="EMBL" id="KAK2114133.1"/>
    </source>
</evidence>
<dbReference type="Proteomes" id="UP001266305">
    <property type="component" value="Unassembled WGS sequence"/>
</dbReference>
<comment type="caution">
    <text evidence="2">The sequence shown here is derived from an EMBL/GenBank/DDBJ whole genome shotgun (WGS) entry which is preliminary data.</text>
</comment>
<sequence>MENPGKAEGELPQSRNSSRQENAETPARSAGHEQEASSGARGAPGSPTRERPTGGLGEAPDGAPSVYAEGGSLGPRDACSQPPEGTSAPPAHTAGSAQADGTARPARRAHPAKVLTLDIYLKEVQRPQKSTDSPGADADLPESTARDDAVFDDERIRLGGKESEISAGGPRRGRCLRGEPRLRGESDRSKQPPLASSPTKRKGRSRETLPAPLASGLRAPAKESPPKRAPDPAAESGEEAAGTVPRELSVKSSSLLPEIKPEHKRGPLPFDGRAEGERPERLELEPFRCGQLLSAHVVGTL</sequence>
<proteinExistence type="predicted"/>
<accession>A0ABQ9VXL1</accession>
<evidence type="ECO:0000313" key="3">
    <source>
        <dbReference type="Proteomes" id="UP001266305"/>
    </source>
</evidence>